<reference evidence="2" key="1">
    <citation type="journal article" date="2014" name="Int. J. Syst. Evol. Microbiol.">
        <title>Complete genome sequence of Corynebacterium casei LMG S-19264T (=DSM 44701T), isolated from a smear-ripened cheese.</title>
        <authorList>
            <consortium name="US DOE Joint Genome Institute (JGI-PGF)"/>
            <person name="Walter F."/>
            <person name="Albersmeier A."/>
            <person name="Kalinowski J."/>
            <person name="Ruckert C."/>
        </authorList>
    </citation>
    <scope>NUCLEOTIDE SEQUENCE</scope>
    <source>
        <strain evidence="2">VKM B-1513</strain>
    </source>
</reference>
<name>A0A9W6IM10_9PROT</name>
<proteinExistence type="predicted"/>
<evidence type="ECO:0000256" key="1">
    <source>
        <dbReference type="SAM" id="Phobius"/>
    </source>
</evidence>
<dbReference type="EMBL" id="BSFE01000003">
    <property type="protein sequence ID" value="GLK51744.1"/>
    <property type="molecule type" value="Genomic_DNA"/>
</dbReference>
<evidence type="ECO:0008006" key="4">
    <source>
        <dbReference type="Google" id="ProtNLM"/>
    </source>
</evidence>
<sequence>MRTGPEKVLKLIAIAMGGLVVLMAAMELQDAVKKERGTEVSVPASDPLRAELARCRALTPDELVTDTACREAWAENRRRFFDGAVPRGLDE</sequence>
<keyword evidence="1" id="KW-0472">Membrane</keyword>
<accession>A0A9W6IM10</accession>
<organism evidence="2 3">
    <name type="scientific">Maricaulis virginensis</name>
    <dbReference type="NCBI Taxonomy" id="144022"/>
    <lineage>
        <taxon>Bacteria</taxon>
        <taxon>Pseudomonadati</taxon>
        <taxon>Pseudomonadota</taxon>
        <taxon>Alphaproteobacteria</taxon>
        <taxon>Maricaulales</taxon>
        <taxon>Maricaulaceae</taxon>
        <taxon>Maricaulis</taxon>
    </lineage>
</organism>
<keyword evidence="3" id="KW-1185">Reference proteome</keyword>
<evidence type="ECO:0000313" key="3">
    <source>
        <dbReference type="Proteomes" id="UP001143486"/>
    </source>
</evidence>
<evidence type="ECO:0000313" key="2">
    <source>
        <dbReference type="EMBL" id="GLK51744.1"/>
    </source>
</evidence>
<dbReference type="RefSeq" id="WP_271186110.1">
    <property type="nucleotide sequence ID" value="NZ_BSFE01000003.1"/>
</dbReference>
<dbReference type="Pfam" id="PF20084">
    <property type="entry name" value="TrbK"/>
    <property type="match status" value="1"/>
</dbReference>
<reference evidence="2" key="2">
    <citation type="submission" date="2023-01" db="EMBL/GenBank/DDBJ databases">
        <authorList>
            <person name="Sun Q."/>
            <person name="Evtushenko L."/>
        </authorList>
    </citation>
    <scope>NUCLEOTIDE SEQUENCE</scope>
    <source>
        <strain evidence="2">VKM B-1513</strain>
    </source>
</reference>
<comment type="caution">
    <text evidence="2">The sequence shown here is derived from an EMBL/GenBank/DDBJ whole genome shotgun (WGS) entry which is preliminary data.</text>
</comment>
<dbReference type="AlphaFoldDB" id="A0A9W6IM10"/>
<keyword evidence="1" id="KW-1133">Transmembrane helix</keyword>
<keyword evidence="1" id="KW-0812">Transmembrane</keyword>
<gene>
    <name evidence="2" type="ORF">GCM10017621_12520</name>
</gene>
<dbReference type="NCBIfam" id="TIGR04360">
    <property type="entry name" value="other_trbK"/>
    <property type="match status" value="1"/>
</dbReference>
<protein>
    <recommendedName>
        <fullName evidence="4">Conjugative transfer region protein TrbK</fullName>
    </recommendedName>
</protein>
<dbReference type="InterPro" id="IPR027587">
    <property type="entry name" value="TrbK"/>
</dbReference>
<dbReference type="Proteomes" id="UP001143486">
    <property type="component" value="Unassembled WGS sequence"/>
</dbReference>
<feature type="transmembrane region" description="Helical" evidence="1">
    <location>
        <begin position="7"/>
        <end position="26"/>
    </location>
</feature>